<evidence type="ECO:0000256" key="3">
    <source>
        <dbReference type="PIRNR" id="PIRNR001365"/>
    </source>
</evidence>
<dbReference type="Proteomes" id="UP001595539">
    <property type="component" value="Unassembled WGS sequence"/>
</dbReference>
<dbReference type="Pfam" id="PF00701">
    <property type="entry name" value="DHDPS"/>
    <property type="match status" value="1"/>
</dbReference>
<organism evidence="4 5">
    <name type="scientific">Paracoccus angustae</name>
    <dbReference type="NCBI Taxonomy" id="1671480"/>
    <lineage>
        <taxon>Bacteria</taxon>
        <taxon>Pseudomonadati</taxon>
        <taxon>Pseudomonadota</taxon>
        <taxon>Alphaproteobacteria</taxon>
        <taxon>Rhodobacterales</taxon>
        <taxon>Paracoccaceae</taxon>
        <taxon>Paracoccus</taxon>
    </lineage>
</organism>
<dbReference type="InterPro" id="IPR013785">
    <property type="entry name" value="Aldolase_TIM"/>
</dbReference>
<dbReference type="RefSeq" id="WP_377758732.1">
    <property type="nucleotide sequence ID" value="NZ_JBHRXY010000001.1"/>
</dbReference>
<comment type="caution">
    <text evidence="4">The sequence shown here is derived from an EMBL/GenBank/DDBJ whole genome shotgun (WGS) entry which is preliminary data.</text>
</comment>
<dbReference type="EMBL" id="JBHRXY010000001">
    <property type="protein sequence ID" value="MFC3628163.1"/>
    <property type="molecule type" value="Genomic_DNA"/>
</dbReference>
<evidence type="ECO:0000256" key="1">
    <source>
        <dbReference type="ARBA" id="ARBA00007592"/>
    </source>
</evidence>
<sequence>MRPFHGLSAFPITPADPDGTLRPADLRAILSRAADAQVDSVCVLGSTGGYAYLDPDQRRAVAEETMAEIGGRVPVVVGVGALRMDTAVSLARHASDAGADALLVAPISYTPLTESEVFAHFSAIAEASDLPICIYNNPTTTHFTFTADLLTRLSGIPTVRAVKMPLPADGDFAAEIAALRARLPEEFSIGYSGDWGCAGAMLAGADAFYGVAGGTWPEPMLRLVRAAQSGDDIETARIDTAFQAIWTLFRRSGSFRVVHRAANLLGLTDAQPPRPILPLQDADKALLAAMDALAAIQAYRCIPIAYPARGG</sequence>
<reference evidence="5" key="1">
    <citation type="journal article" date="2019" name="Int. J. Syst. Evol. Microbiol.">
        <title>The Global Catalogue of Microorganisms (GCM) 10K type strain sequencing project: providing services to taxonomists for standard genome sequencing and annotation.</title>
        <authorList>
            <consortium name="The Broad Institute Genomics Platform"/>
            <consortium name="The Broad Institute Genome Sequencing Center for Infectious Disease"/>
            <person name="Wu L."/>
            <person name="Ma J."/>
        </authorList>
    </citation>
    <scope>NUCLEOTIDE SEQUENCE [LARGE SCALE GENOMIC DNA]</scope>
    <source>
        <strain evidence="5">KCTC 42473</strain>
    </source>
</reference>
<evidence type="ECO:0000313" key="4">
    <source>
        <dbReference type="EMBL" id="MFC3628163.1"/>
    </source>
</evidence>
<name>A0ABV7TZL0_9RHOB</name>
<dbReference type="PANTHER" id="PTHR12128:SF66">
    <property type="entry name" value="4-HYDROXY-2-OXOGLUTARATE ALDOLASE, MITOCHONDRIAL"/>
    <property type="match status" value="1"/>
</dbReference>
<dbReference type="PIRSF" id="PIRSF001365">
    <property type="entry name" value="DHDPS"/>
    <property type="match status" value="1"/>
</dbReference>
<dbReference type="SMART" id="SM01130">
    <property type="entry name" value="DHDPS"/>
    <property type="match status" value="1"/>
</dbReference>
<dbReference type="SUPFAM" id="SSF51569">
    <property type="entry name" value="Aldolase"/>
    <property type="match status" value="1"/>
</dbReference>
<keyword evidence="2 3" id="KW-0456">Lyase</keyword>
<gene>
    <name evidence="4" type="ORF">ACFOM8_01750</name>
</gene>
<proteinExistence type="inferred from homology"/>
<dbReference type="PRINTS" id="PR00146">
    <property type="entry name" value="DHPICSNTHASE"/>
</dbReference>
<protein>
    <submittedName>
        <fullName evidence="4">Dihydrodipicolinate synthase family protein</fullName>
    </submittedName>
</protein>
<keyword evidence="5" id="KW-1185">Reference proteome</keyword>
<comment type="similarity">
    <text evidence="1 3">Belongs to the DapA family.</text>
</comment>
<dbReference type="Gene3D" id="3.20.20.70">
    <property type="entry name" value="Aldolase class I"/>
    <property type="match status" value="1"/>
</dbReference>
<dbReference type="InterPro" id="IPR002220">
    <property type="entry name" value="DapA-like"/>
</dbReference>
<evidence type="ECO:0000256" key="2">
    <source>
        <dbReference type="ARBA" id="ARBA00023239"/>
    </source>
</evidence>
<dbReference type="PANTHER" id="PTHR12128">
    <property type="entry name" value="DIHYDRODIPICOLINATE SYNTHASE"/>
    <property type="match status" value="1"/>
</dbReference>
<dbReference type="CDD" id="cd00408">
    <property type="entry name" value="DHDPS-like"/>
    <property type="match status" value="1"/>
</dbReference>
<evidence type="ECO:0000313" key="5">
    <source>
        <dbReference type="Proteomes" id="UP001595539"/>
    </source>
</evidence>
<accession>A0ABV7TZL0</accession>